<dbReference type="GO" id="GO:0006891">
    <property type="term" value="P:intra-Golgi vesicle-mediated transport"/>
    <property type="evidence" value="ECO:0007669"/>
    <property type="project" value="TreeGrafter"/>
</dbReference>
<evidence type="ECO:0000256" key="5">
    <source>
        <dbReference type="ARBA" id="ARBA00022927"/>
    </source>
</evidence>
<dbReference type="Ensembl" id="ENSVKKT00000003288.1">
    <property type="protein sequence ID" value="ENSVKKP00000003197.1"/>
    <property type="gene ID" value="ENSVKKG00000002469.1"/>
</dbReference>
<dbReference type="Pfam" id="PF01217">
    <property type="entry name" value="Clat_adaptor_s"/>
    <property type="match status" value="1"/>
</dbReference>
<reference evidence="13" key="2">
    <citation type="submission" date="2025-09" db="UniProtKB">
        <authorList>
            <consortium name="Ensembl"/>
        </authorList>
    </citation>
    <scope>IDENTIFICATION</scope>
</reference>
<dbReference type="PANTHER" id="PTHR11043">
    <property type="entry name" value="ZETA-COAT PROTEIN"/>
    <property type="match status" value="1"/>
</dbReference>
<dbReference type="GO" id="GO:0030126">
    <property type="term" value="C:COPI vesicle coat"/>
    <property type="evidence" value="ECO:0007669"/>
    <property type="project" value="UniProtKB-UniRule"/>
</dbReference>
<evidence type="ECO:0000256" key="10">
    <source>
        <dbReference type="RuleBase" id="RU366053"/>
    </source>
</evidence>
<evidence type="ECO:0000256" key="7">
    <source>
        <dbReference type="ARBA" id="ARBA00023136"/>
    </source>
</evidence>
<evidence type="ECO:0000256" key="8">
    <source>
        <dbReference type="ARBA" id="ARBA00023329"/>
    </source>
</evidence>
<keyword evidence="6 10" id="KW-0333">Golgi apparatus</keyword>
<feature type="compositionally biased region" description="Gly residues" evidence="11">
    <location>
        <begin position="17"/>
        <end position="27"/>
    </location>
</feature>
<keyword evidence="7 10" id="KW-0472">Membrane</keyword>
<comment type="function">
    <text evidence="9">The coatomer is a cytosolic protein complex that binds to dilysine motifs and reversibly associates with Golgi non-clathrin-coated vesicles, which further mediate biosynthetic protein transport from the ER, via the Golgi up to the trans Golgi network. Coatomer complex is required for budding from Golgi membranes, and is essential for the retrograde Golgi-to-ER transport of dilysine-tagged proteins. The zeta subunit may be involved in regulating the coat assembly and, hence, the rate of biosynthetic protein transport due to its association-dissociation properties with the coatomer complex.</text>
</comment>
<dbReference type="GO" id="GO:0000139">
    <property type="term" value="C:Golgi membrane"/>
    <property type="evidence" value="ECO:0007669"/>
    <property type="project" value="UniProtKB-SubCell"/>
</dbReference>
<dbReference type="Proteomes" id="UP000694545">
    <property type="component" value="Unplaced"/>
</dbReference>
<dbReference type="InterPro" id="IPR022775">
    <property type="entry name" value="AP_mu_sigma_su"/>
</dbReference>
<evidence type="ECO:0000256" key="2">
    <source>
        <dbReference type="ARBA" id="ARBA00006972"/>
    </source>
</evidence>
<reference evidence="13" key="1">
    <citation type="submission" date="2025-08" db="UniProtKB">
        <authorList>
            <consortium name="Ensembl"/>
        </authorList>
    </citation>
    <scope>IDENTIFICATION</scope>
</reference>
<name>A0A8D2J1W5_VARKO</name>
<evidence type="ECO:0000256" key="6">
    <source>
        <dbReference type="ARBA" id="ARBA00023034"/>
    </source>
</evidence>
<dbReference type="CDD" id="cd14829">
    <property type="entry name" value="Zeta-COP"/>
    <property type="match status" value="1"/>
</dbReference>
<accession>A0A8D2J1W5</accession>
<feature type="compositionally biased region" description="Basic and acidic residues" evidence="11">
    <location>
        <begin position="1"/>
        <end position="12"/>
    </location>
</feature>
<evidence type="ECO:0000256" key="4">
    <source>
        <dbReference type="ARBA" id="ARBA00022490"/>
    </source>
</evidence>
<comment type="subunit">
    <text evidence="10">Oligomeric complex that consists of at least the alpha, beta, beta', gamma, delta, epsilon and zeta subunits.</text>
</comment>
<keyword evidence="14" id="KW-1185">Reference proteome</keyword>
<keyword evidence="10" id="KW-0931">ER-Golgi transport</keyword>
<keyword evidence="8 10" id="KW-0968">Cytoplasmic vesicle</keyword>
<gene>
    <name evidence="13" type="primary">COPZ2</name>
</gene>
<dbReference type="PANTHER" id="PTHR11043:SF4">
    <property type="entry name" value="COATOMER SUBUNIT ZETA-2"/>
    <property type="match status" value="1"/>
</dbReference>
<keyword evidence="4 10" id="KW-0963">Cytoplasm</keyword>
<proteinExistence type="inferred from homology"/>
<keyword evidence="3 10" id="KW-0813">Transport</keyword>
<dbReference type="SUPFAM" id="SSF64356">
    <property type="entry name" value="SNARE-like"/>
    <property type="match status" value="1"/>
</dbReference>
<dbReference type="AlphaFoldDB" id="A0A8D2J1W5"/>
<comment type="subcellular location">
    <subcellularLocation>
        <location evidence="10">Cytoplasm</location>
    </subcellularLocation>
    <subcellularLocation>
        <location evidence="1 10">Golgi apparatus membrane</location>
        <topology evidence="10">Peripheral membrane protein</topology>
        <orientation evidence="10">Cytoplasmic side</orientation>
    </subcellularLocation>
    <subcellularLocation>
        <location evidence="10">Cytoplasmic vesicle</location>
        <location evidence="10">COPI-coated vesicle membrane</location>
        <topology evidence="10">Peripheral membrane protein</topology>
        <orientation evidence="10">Cytoplasmic side</orientation>
    </subcellularLocation>
</comment>
<evidence type="ECO:0000256" key="1">
    <source>
        <dbReference type="ARBA" id="ARBA00004394"/>
    </source>
</evidence>
<evidence type="ECO:0000313" key="14">
    <source>
        <dbReference type="Proteomes" id="UP000694545"/>
    </source>
</evidence>
<feature type="region of interest" description="Disordered" evidence="11">
    <location>
        <begin position="1"/>
        <end position="31"/>
    </location>
</feature>
<evidence type="ECO:0000313" key="13">
    <source>
        <dbReference type="Ensembl" id="ENSVKKP00000003197.1"/>
    </source>
</evidence>
<protein>
    <recommendedName>
        <fullName evidence="10">Coatomer subunit zeta</fullName>
    </recommendedName>
</protein>
<sequence length="221" mass="24930">MQKGEARPRQPDHLGGAARGQGGGGGGERAERVPAGVMEVPAGLMLEPSLYTIKAIFILDSFGQRLLAKYYDDMFPSMKEQKCFEKNVFKKTHKTDSEIAFLEGLTIVYKSSIDLFFYVVGSPHENELMLMSVLTCLFETLNHMLRKNVEKRTLVENMDAVFLVVDEIVDGGVILESDPQQVIQKLNFRMNPEPAAYGFVLFDYITGNSEHSEIMSERFYK</sequence>
<evidence type="ECO:0000259" key="12">
    <source>
        <dbReference type="Pfam" id="PF01217"/>
    </source>
</evidence>
<dbReference type="GO" id="GO:0006890">
    <property type="term" value="P:retrograde vesicle-mediated transport, Golgi to endoplasmic reticulum"/>
    <property type="evidence" value="ECO:0007669"/>
    <property type="project" value="UniProtKB-UniRule"/>
</dbReference>
<comment type="similarity">
    <text evidence="2 10">Belongs to the adaptor complexes small subunit family.</text>
</comment>
<dbReference type="InterPro" id="IPR011012">
    <property type="entry name" value="Longin-like_dom_sf"/>
</dbReference>
<evidence type="ECO:0000256" key="9">
    <source>
        <dbReference type="ARBA" id="ARBA00045555"/>
    </source>
</evidence>
<keyword evidence="5 10" id="KW-0653">Protein transport</keyword>
<dbReference type="GO" id="GO:0006886">
    <property type="term" value="P:intracellular protein transport"/>
    <property type="evidence" value="ECO:0007669"/>
    <property type="project" value="TreeGrafter"/>
</dbReference>
<dbReference type="FunFam" id="3.30.450.60:FF:000008">
    <property type="entry name" value="Coatomer subunit zeta-1 isoform 1"/>
    <property type="match status" value="1"/>
</dbReference>
<feature type="domain" description="AP complex mu/sigma subunit" evidence="12">
    <location>
        <begin position="52"/>
        <end position="188"/>
    </location>
</feature>
<dbReference type="Gene3D" id="3.30.450.60">
    <property type="match status" value="1"/>
</dbReference>
<dbReference type="InterPro" id="IPR039652">
    <property type="entry name" value="Coatomer_zeta"/>
</dbReference>
<evidence type="ECO:0000256" key="3">
    <source>
        <dbReference type="ARBA" id="ARBA00022448"/>
    </source>
</evidence>
<organism evidence="13 14">
    <name type="scientific">Varanus komodoensis</name>
    <name type="common">Komodo dragon</name>
    <dbReference type="NCBI Taxonomy" id="61221"/>
    <lineage>
        <taxon>Eukaryota</taxon>
        <taxon>Metazoa</taxon>
        <taxon>Chordata</taxon>
        <taxon>Craniata</taxon>
        <taxon>Vertebrata</taxon>
        <taxon>Euteleostomi</taxon>
        <taxon>Lepidosauria</taxon>
        <taxon>Squamata</taxon>
        <taxon>Bifurcata</taxon>
        <taxon>Unidentata</taxon>
        <taxon>Episquamata</taxon>
        <taxon>Toxicofera</taxon>
        <taxon>Anguimorpha</taxon>
        <taxon>Paleoanguimorpha</taxon>
        <taxon>Varanoidea</taxon>
        <taxon>Varanidae</taxon>
        <taxon>Varanus</taxon>
    </lineage>
</organism>
<evidence type="ECO:0000256" key="11">
    <source>
        <dbReference type="SAM" id="MobiDB-lite"/>
    </source>
</evidence>